<dbReference type="RefSeq" id="WP_408078984.1">
    <property type="nucleotide sequence ID" value="NZ_JBELQC010000002.1"/>
</dbReference>
<dbReference type="PANTHER" id="PTHR48207:SF3">
    <property type="entry name" value="SUCCINATE--HYDROXYMETHYLGLUTARATE COA-TRANSFERASE"/>
    <property type="match status" value="1"/>
</dbReference>
<dbReference type="Pfam" id="PF02515">
    <property type="entry name" value="CoA_transf_3"/>
    <property type="match status" value="1"/>
</dbReference>
<evidence type="ECO:0000256" key="1">
    <source>
        <dbReference type="ARBA" id="ARBA00022679"/>
    </source>
</evidence>
<keyword evidence="1" id="KW-0808">Transferase</keyword>
<dbReference type="Gene3D" id="3.40.50.10540">
    <property type="entry name" value="Crotonobetainyl-coa:carnitine coa-transferase, domain 1"/>
    <property type="match status" value="1"/>
</dbReference>
<proteinExistence type="predicted"/>
<dbReference type="InterPro" id="IPR003673">
    <property type="entry name" value="CoA-Trfase_fam_III"/>
</dbReference>
<dbReference type="InterPro" id="IPR050483">
    <property type="entry name" value="CoA-transferase_III_domain"/>
</dbReference>
<dbReference type="InterPro" id="IPR044855">
    <property type="entry name" value="CoA-Trfase_III_dom3_sf"/>
</dbReference>
<reference evidence="2 3" key="1">
    <citation type="submission" date="2024-06" db="EMBL/GenBank/DDBJ databases">
        <authorList>
            <person name="Kaempfer P."/>
            <person name="Viver T."/>
        </authorList>
    </citation>
    <scope>NUCLEOTIDE SEQUENCE [LARGE SCALE GENOMIC DNA]</scope>
    <source>
        <strain evidence="2 3">ST-64</strain>
    </source>
</reference>
<dbReference type="EMBL" id="JBELQC010000002">
    <property type="protein sequence ID" value="MFL9841870.1"/>
    <property type="molecule type" value="Genomic_DNA"/>
</dbReference>
<keyword evidence="3" id="KW-1185">Reference proteome</keyword>
<dbReference type="Proteomes" id="UP001629244">
    <property type="component" value="Unassembled WGS sequence"/>
</dbReference>
<evidence type="ECO:0000313" key="2">
    <source>
        <dbReference type="EMBL" id="MFL9841870.1"/>
    </source>
</evidence>
<dbReference type="SUPFAM" id="SSF89796">
    <property type="entry name" value="CoA-transferase family III (CaiB/BaiF)"/>
    <property type="match status" value="1"/>
</dbReference>
<gene>
    <name evidence="2" type="ORF">ABS767_12920</name>
</gene>
<name>A0ABW8YPL9_9SPHN</name>
<accession>A0ABW8YPL9</accession>
<comment type="caution">
    <text evidence="2">The sequence shown here is derived from an EMBL/GenBank/DDBJ whole genome shotgun (WGS) entry which is preliminary data.</text>
</comment>
<dbReference type="PANTHER" id="PTHR48207">
    <property type="entry name" value="SUCCINATE--HYDROXYMETHYLGLUTARATE COA-TRANSFERASE"/>
    <property type="match status" value="1"/>
</dbReference>
<protein>
    <submittedName>
        <fullName evidence="2">CaiB/BaiF CoA-transferase family protein</fullName>
    </submittedName>
</protein>
<evidence type="ECO:0000313" key="3">
    <source>
        <dbReference type="Proteomes" id="UP001629244"/>
    </source>
</evidence>
<sequence>MIATETKAATEGNTATGPETALPLQGLVVLDLTLARAGPTCVRHFADWGADVIRVQPPDTGDEEVIGRRDGSDYQNMHRGKRVITLDLKTKAGHAAFIELVKRADVMVENMRAPVKHRLGIDWDTLHAANPGLILGSISGFGQTGPYTARAGVDQIAQGMSGLMSVTGAPGGGPMRVGIAVADLTSGNLLALSIMMALYERARTGVGRWVHTSLLESQIFMLDFQAARYLQTGVVPVQVGNDHPTAVPTGVFPTLDGWVNIGASSSKQWTNLCRVIEPAWLDKPEWQSQADRSRDRAAVHEALAERTAQQPTAHWVEAFEGVGIPCGPIYTIDQVFEDPQVRHLDMTPEVDHDRLGKMRLVGSPLNFEGHPRKLRSAAKITGVDTVEVLRSIGYDDAQIAEVTGSST</sequence>
<dbReference type="InterPro" id="IPR023606">
    <property type="entry name" value="CoA-Trfase_III_dom_1_sf"/>
</dbReference>
<dbReference type="Gene3D" id="3.30.1540.10">
    <property type="entry name" value="formyl-coa transferase, domain 3"/>
    <property type="match status" value="1"/>
</dbReference>
<organism evidence="2 3">
    <name type="scientific">Sphingomonas plantiphila</name>
    <dbReference type="NCBI Taxonomy" id="3163295"/>
    <lineage>
        <taxon>Bacteria</taxon>
        <taxon>Pseudomonadati</taxon>
        <taxon>Pseudomonadota</taxon>
        <taxon>Alphaproteobacteria</taxon>
        <taxon>Sphingomonadales</taxon>
        <taxon>Sphingomonadaceae</taxon>
        <taxon>Sphingomonas</taxon>
    </lineage>
</organism>